<reference evidence="1" key="1">
    <citation type="journal article" date="2021" name="Proc. Natl. Acad. Sci. U.S.A.">
        <title>A Catalog of Tens of Thousands of Viruses from Human Metagenomes Reveals Hidden Associations with Chronic Diseases.</title>
        <authorList>
            <person name="Tisza M.J."/>
            <person name="Buck C.B."/>
        </authorList>
    </citation>
    <scope>NUCLEOTIDE SEQUENCE</scope>
    <source>
        <strain evidence="1">CtaNW81</strain>
    </source>
</reference>
<proteinExistence type="predicted"/>
<accession>A0A8S5M5M6</accession>
<dbReference type="EMBL" id="BK014826">
    <property type="protein sequence ID" value="DAD77508.1"/>
    <property type="molecule type" value="Genomic_DNA"/>
</dbReference>
<name>A0A8S5M5M6_9CAUD</name>
<organism evidence="1">
    <name type="scientific">Podoviridae sp. ctaNW81</name>
    <dbReference type="NCBI Taxonomy" id="2826562"/>
    <lineage>
        <taxon>Viruses</taxon>
        <taxon>Duplodnaviria</taxon>
        <taxon>Heunggongvirae</taxon>
        <taxon>Uroviricota</taxon>
        <taxon>Caudoviricetes</taxon>
    </lineage>
</organism>
<protein>
    <submittedName>
        <fullName evidence="1">Uncharacterized protein</fullName>
    </submittedName>
</protein>
<evidence type="ECO:0000313" key="1">
    <source>
        <dbReference type="EMBL" id="DAD77508.1"/>
    </source>
</evidence>
<sequence>MSGLAIAILGLLGSVGAIAGLYYVITKVNGTWDKDPGSRHDKFDQF</sequence>